<dbReference type="InterPro" id="IPR011055">
    <property type="entry name" value="Dup_hybrid_motif"/>
</dbReference>
<feature type="domain" description="M23ase beta-sheet core" evidence="3">
    <location>
        <begin position="144"/>
        <end position="232"/>
    </location>
</feature>
<gene>
    <name evidence="4" type="ORF">IF129_14040</name>
</gene>
<dbReference type="PANTHER" id="PTHR21666">
    <property type="entry name" value="PEPTIDASE-RELATED"/>
    <property type="match status" value="1"/>
</dbReference>
<dbReference type="GO" id="GO:0004222">
    <property type="term" value="F:metalloendopeptidase activity"/>
    <property type="evidence" value="ECO:0007669"/>
    <property type="project" value="TreeGrafter"/>
</dbReference>
<keyword evidence="2" id="KW-0732">Signal</keyword>
<dbReference type="Proteomes" id="UP000632289">
    <property type="component" value="Unassembled WGS sequence"/>
</dbReference>
<dbReference type="Pfam" id="PF01551">
    <property type="entry name" value="Peptidase_M23"/>
    <property type="match status" value="1"/>
</dbReference>
<reference evidence="4" key="1">
    <citation type="submission" date="2020-09" db="EMBL/GenBank/DDBJ databases">
        <title>Secondary metabolite and genome analysis of marine Streptomyces chumphonensis KK1-2T.</title>
        <authorList>
            <person name="Phongsopitanun W."/>
            <person name="Kanchanasin P."/>
            <person name="Pittayakhajonwut P."/>
            <person name="Suwanborirux K."/>
            <person name="Tanasupawat S."/>
        </authorList>
    </citation>
    <scope>NUCLEOTIDE SEQUENCE</scope>
    <source>
        <strain evidence="4">KK1-2</strain>
    </source>
</reference>
<proteinExistence type="predicted"/>
<evidence type="ECO:0000313" key="5">
    <source>
        <dbReference type="Proteomes" id="UP000632289"/>
    </source>
</evidence>
<dbReference type="CDD" id="cd12797">
    <property type="entry name" value="M23_peptidase"/>
    <property type="match status" value="1"/>
</dbReference>
<name>A0A927IB91_9ACTN</name>
<feature type="signal peptide" evidence="2">
    <location>
        <begin position="1"/>
        <end position="40"/>
    </location>
</feature>
<feature type="chain" id="PRO_5037049490" evidence="2">
    <location>
        <begin position="41"/>
        <end position="253"/>
    </location>
</feature>
<feature type="compositionally biased region" description="Basic and acidic residues" evidence="1">
    <location>
        <begin position="77"/>
        <end position="115"/>
    </location>
</feature>
<protein>
    <submittedName>
        <fullName evidence="4">M23 family metallopeptidase</fullName>
    </submittedName>
</protein>
<sequence>MAFNRATGKLNRPARAVRLGTAVAAVAVGVAGTLAAPAAAAEHQNTFSEALALSPSIAGHVADQAAAQKSAAAEQAEAEKAEAKKAAEEKAEAKKAAEKKAAAERDDAKRADRSAARPAFVAPVKGGDVTTPYKSGGQMWSSGKHSGIDFAAATGTPVNSVAAGTVVTAGWGGAYGNNIVVKHNDGTFTQYGHLSAIGVSVGQSVSAGAEIGKVGSTGNSTGPHLHFEARSTAAYGSDMDPVNYLRGKGVPLS</sequence>
<dbReference type="PANTHER" id="PTHR21666:SF270">
    <property type="entry name" value="MUREIN HYDROLASE ACTIVATOR ENVC"/>
    <property type="match status" value="1"/>
</dbReference>
<evidence type="ECO:0000259" key="3">
    <source>
        <dbReference type="Pfam" id="PF01551"/>
    </source>
</evidence>
<dbReference type="AlphaFoldDB" id="A0A927IB91"/>
<dbReference type="FunFam" id="2.70.70.10:FF:000013">
    <property type="entry name" value="Peptidase family M23"/>
    <property type="match status" value="1"/>
</dbReference>
<dbReference type="EMBL" id="JACXYU010000006">
    <property type="protein sequence ID" value="MBD3932668.1"/>
    <property type="molecule type" value="Genomic_DNA"/>
</dbReference>
<comment type="caution">
    <text evidence="4">The sequence shown here is derived from an EMBL/GenBank/DDBJ whole genome shotgun (WGS) entry which is preliminary data.</text>
</comment>
<evidence type="ECO:0000256" key="2">
    <source>
        <dbReference type="SAM" id="SignalP"/>
    </source>
</evidence>
<dbReference type="RefSeq" id="WP_191209965.1">
    <property type="nucleotide sequence ID" value="NZ_BAABKL010000014.1"/>
</dbReference>
<organism evidence="4 5">
    <name type="scientific">Streptomyces chumphonensis</name>
    <dbReference type="NCBI Taxonomy" id="1214925"/>
    <lineage>
        <taxon>Bacteria</taxon>
        <taxon>Bacillati</taxon>
        <taxon>Actinomycetota</taxon>
        <taxon>Actinomycetes</taxon>
        <taxon>Kitasatosporales</taxon>
        <taxon>Streptomycetaceae</taxon>
        <taxon>Streptomyces</taxon>
    </lineage>
</organism>
<dbReference type="InterPro" id="IPR016047">
    <property type="entry name" value="M23ase_b-sheet_dom"/>
</dbReference>
<keyword evidence="5" id="KW-1185">Reference proteome</keyword>
<dbReference type="Gene3D" id="2.70.70.10">
    <property type="entry name" value="Glucose Permease (Domain IIA)"/>
    <property type="match status" value="1"/>
</dbReference>
<dbReference type="InterPro" id="IPR050570">
    <property type="entry name" value="Cell_wall_metabolism_enzyme"/>
</dbReference>
<dbReference type="SUPFAM" id="SSF51261">
    <property type="entry name" value="Duplicated hybrid motif"/>
    <property type="match status" value="1"/>
</dbReference>
<accession>A0A927IB91</accession>
<evidence type="ECO:0000313" key="4">
    <source>
        <dbReference type="EMBL" id="MBD3932668.1"/>
    </source>
</evidence>
<feature type="region of interest" description="Disordered" evidence="1">
    <location>
        <begin position="68"/>
        <end position="121"/>
    </location>
</feature>
<evidence type="ECO:0000256" key="1">
    <source>
        <dbReference type="SAM" id="MobiDB-lite"/>
    </source>
</evidence>